<keyword evidence="1" id="KW-0472">Membrane</keyword>
<sequence length="518" mass="57644">MKAIIAFRRARAVGRSATRLTLALISSAVLVATTALTGLVLEDWLPKSQDQQFDWSGSTTARLAATGGALLLLALVAWWITRSRQVDGTLYHLRLLNDRAPDIHAKAIARARERSLGYCSITRALPIPGDRLIDLTTVVAEARTELERAANTDDRGSSYEFAPNAHWPITFALGADWPLPESTTLLEFEKEEDFVLLDVSAALPKQIPELPLRTPEPEPDIRLVHLDIHFTGENLIEPANRERAMLRIFGTAADRTELWGVPAHSRRARCWAAPDDGRVPVRVTGKGLTPTTAAQATARAILQALDRYPNARIAVTARMPKIAATLTGRYFASHLQRAFPTKPAPGGDLDHWKKQKARYQRWEDPWRRLFLLSYHEPTQSMQVLRVHPRQPSAAPRLTTPPAGTLHNHTFHDLVIYATDNTILLTLPPTPEPARVTELRSPPIDTHLGNVTIAFQELRYAATPPPLPPSRPDTWLVVSRIAAHAWPDRLDLLFPIDEVRDPAGRIIGCRGLARLIDQP</sequence>
<proteinExistence type="predicted"/>
<accession>A0A2N3WYG6</accession>
<dbReference type="EMBL" id="PJMW01000001">
    <property type="protein sequence ID" value="PKV98899.1"/>
    <property type="molecule type" value="Genomic_DNA"/>
</dbReference>
<keyword evidence="1" id="KW-1133">Transmembrane helix</keyword>
<organism evidence="2 3">
    <name type="scientific">Nocardia fluminea</name>
    <dbReference type="NCBI Taxonomy" id="134984"/>
    <lineage>
        <taxon>Bacteria</taxon>
        <taxon>Bacillati</taxon>
        <taxon>Actinomycetota</taxon>
        <taxon>Actinomycetes</taxon>
        <taxon>Mycobacteriales</taxon>
        <taxon>Nocardiaceae</taxon>
        <taxon>Nocardia</taxon>
    </lineage>
</organism>
<protein>
    <submittedName>
        <fullName evidence="2">Uncharacterized protein</fullName>
    </submittedName>
</protein>
<keyword evidence="1" id="KW-0812">Transmembrane</keyword>
<dbReference type="AlphaFoldDB" id="A0A2N3WYG6"/>
<name>A0A2N3WYG6_9NOCA</name>
<dbReference type="RefSeq" id="WP_101463290.1">
    <property type="nucleotide sequence ID" value="NZ_PJMW01000001.1"/>
</dbReference>
<reference evidence="2 3" key="1">
    <citation type="submission" date="2017-12" db="EMBL/GenBank/DDBJ databases">
        <title>Sequencing the genomes of 1000 Actinobacteria strains.</title>
        <authorList>
            <person name="Klenk H.-P."/>
        </authorList>
    </citation>
    <scope>NUCLEOTIDE SEQUENCE [LARGE SCALE GENOMIC DNA]</scope>
    <source>
        <strain evidence="2 3">DSM 44489</strain>
    </source>
</reference>
<dbReference type="OrthoDB" id="3375485at2"/>
<evidence type="ECO:0000256" key="1">
    <source>
        <dbReference type="SAM" id="Phobius"/>
    </source>
</evidence>
<comment type="caution">
    <text evidence="2">The sequence shown here is derived from an EMBL/GenBank/DDBJ whole genome shotgun (WGS) entry which is preliminary data.</text>
</comment>
<evidence type="ECO:0000313" key="2">
    <source>
        <dbReference type="EMBL" id="PKV98899.1"/>
    </source>
</evidence>
<feature type="transmembrane region" description="Helical" evidence="1">
    <location>
        <begin position="20"/>
        <end position="41"/>
    </location>
</feature>
<dbReference type="Proteomes" id="UP000233766">
    <property type="component" value="Unassembled WGS sequence"/>
</dbReference>
<gene>
    <name evidence="2" type="ORF">ATK86_0933</name>
</gene>
<evidence type="ECO:0000313" key="3">
    <source>
        <dbReference type="Proteomes" id="UP000233766"/>
    </source>
</evidence>
<keyword evidence="3" id="KW-1185">Reference proteome</keyword>
<feature type="transmembrane region" description="Helical" evidence="1">
    <location>
        <begin position="61"/>
        <end position="80"/>
    </location>
</feature>